<gene>
    <name evidence="2" type="ORF">IL334_007182</name>
</gene>
<feature type="compositionally biased region" description="Polar residues" evidence="1">
    <location>
        <begin position="229"/>
        <end position="239"/>
    </location>
</feature>
<protein>
    <submittedName>
        <fullName evidence="2">Uncharacterized protein</fullName>
    </submittedName>
</protein>
<evidence type="ECO:0000256" key="1">
    <source>
        <dbReference type="SAM" id="MobiDB-lite"/>
    </source>
</evidence>
<keyword evidence="3" id="KW-1185">Reference proteome</keyword>
<feature type="region of interest" description="Disordered" evidence="1">
    <location>
        <begin position="89"/>
        <end position="109"/>
    </location>
</feature>
<dbReference type="GeneID" id="87959312"/>
<feature type="compositionally biased region" description="Gly residues" evidence="1">
    <location>
        <begin position="93"/>
        <end position="104"/>
    </location>
</feature>
<feature type="compositionally biased region" description="Low complexity" evidence="1">
    <location>
        <begin position="1"/>
        <end position="19"/>
    </location>
</feature>
<reference evidence="2 3" key="1">
    <citation type="submission" date="2024-01" db="EMBL/GenBank/DDBJ databases">
        <title>Comparative genomics of Cryptococcus and Kwoniella reveals pathogenesis evolution and contrasting modes of karyotype evolution via chromosome fusion or intercentromeric recombination.</title>
        <authorList>
            <person name="Coelho M.A."/>
            <person name="David-Palma M."/>
            <person name="Shea T."/>
            <person name="Bowers K."/>
            <person name="McGinley-Smith S."/>
            <person name="Mohammad A.W."/>
            <person name="Gnirke A."/>
            <person name="Yurkov A.M."/>
            <person name="Nowrousian M."/>
            <person name="Sun S."/>
            <person name="Cuomo C.A."/>
            <person name="Heitman J."/>
        </authorList>
    </citation>
    <scope>NUCLEOTIDE SEQUENCE [LARGE SCALE GENOMIC DNA]</scope>
    <source>
        <strain evidence="2">CBS 11374</strain>
    </source>
</reference>
<proteinExistence type="predicted"/>
<feature type="compositionally biased region" description="Low complexity" evidence="1">
    <location>
        <begin position="240"/>
        <end position="254"/>
    </location>
</feature>
<evidence type="ECO:0000313" key="3">
    <source>
        <dbReference type="Proteomes" id="UP001329825"/>
    </source>
</evidence>
<dbReference type="Proteomes" id="UP001329825">
    <property type="component" value="Chromosome 10"/>
</dbReference>
<feature type="compositionally biased region" description="Low complexity" evidence="1">
    <location>
        <begin position="300"/>
        <end position="311"/>
    </location>
</feature>
<name>A0ABZ1D8G5_9TREE</name>
<evidence type="ECO:0000313" key="2">
    <source>
        <dbReference type="EMBL" id="WRT70188.1"/>
    </source>
</evidence>
<sequence length="349" mass="37715">MASPSSSSSSYNPPSSPHSHTIPLPDPTINHLLSIPPLLNEISPSLAALHMARLRLILAIPAARNNTSHLGGWCNLCGGLRLSQGGAESNIGSGSGSGSGGGSGSEVDKLRKSDIPTFIKKQIYTNKRKLSYRNAICGTCGEKYQKPIPNRETLNSFPPSRRLRRINRKDQDWISSTKDVDVDVDIDQEKMKIQHTKSDKQDKQDQQGKQDKQDQQGKQDKQKDHLTESSEIGSNHNPDITSISHSSSGVISSIDPNTDIIMEPTPLAPPPKLLTRPSLSHIPNSSPNLPTYPQPPPTHQPSSSNLTAKKTSGGGVVKRKKKSGLAKLLAENKEREMVSQGSGGMWGLG</sequence>
<feature type="region of interest" description="Disordered" evidence="1">
    <location>
        <begin position="1"/>
        <end position="23"/>
    </location>
</feature>
<dbReference type="RefSeq" id="XP_062794927.1">
    <property type="nucleotide sequence ID" value="XM_062938876.1"/>
</dbReference>
<organism evidence="2 3">
    <name type="scientific">Kwoniella shivajii</name>
    <dbReference type="NCBI Taxonomy" id="564305"/>
    <lineage>
        <taxon>Eukaryota</taxon>
        <taxon>Fungi</taxon>
        <taxon>Dikarya</taxon>
        <taxon>Basidiomycota</taxon>
        <taxon>Agaricomycotina</taxon>
        <taxon>Tremellomycetes</taxon>
        <taxon>Tremellales</taxon>
        <taxon>Cryptococcaceae</taxon>
        <taxon>Kwoniella</taxon>
    </lineage>
</organism>
<feature type="compositionally biased region" description="Pro residues" evidence="1">
    <location>
        <begin position="290"/>
        <end position="299"/>
    </location>
</feature>
<dbReference type="EMBL" id="CP141890">
    <property type="protein sequence ID" value="WRT70188.1"/>
    <property type="molecule type" value="Genomic_DNA"/>
</dbReference>
<feature type="region of interest" description="Disordered" evidence="1">
    <location>
        <begin position="192"/>
        <end position="349"/>
    </location>
</feature>
<accession>A0ABZ1D8G5</accession>
<feature type="compositionally biased region" description="Basic and acidic residues" evidence="1">
    <location>
        <begin position="192"/>
        <end position="228"/>
    </location>
</feature>